<dbReference type="AlphaFoldDB" id="A0A8C2FK48"/>
<keyword evidence="5" id="KW-0130">Cell adhesion</keyword>
<keyword evidence="7 9" id="KW-0472">Membrane</keyword>
<proteinExistence type="inferred from homology"/>
<feature type="transmembrane region" description="Helical" evidence="9">
    <location>
        <begin position="305"/>
        <end position="324"/>
    </location>
</feature>
<dbReference type="PANTHER" id="PTHR15036:SF51">
    <property type="entry name" value="NEUREXIN-1"/>
    <property type="match status" value="1"/>
</dbReference>
<protein>
    <recommendedName>
        <fullName evidence="10">Laminin G domain-containing protein</fullName>
    </recommendedName>
</protein>
<keyword evidence="6 9" id="KW-1133">Transmembrane helix</keyword>
<name>A0A8C2FK48_CYPCA</name>
<reference evidence="11" key="1">
    <citation type="submission" date="2025-08" db="UniProtKB">
        <authorList>
            <consortium name="Ensembl"/>
        </authorList>
    </citation>
    <scope>IDENTIFICATION</scope>
</reference>
<dbReference type="Ensembl" id="ENSCCRT00020062986.1">
    <property type="protein sequence ID" value="ENSCCRP00020057121.1"/>
    <property type="gene ID" value="ENSCCRG00020027162.1"/>
</dbReference>
<dbReference type="InterPro" id="IPR013320">
    <property type="entry name" value="ConA-like_dom_sf"/>
</dbReference>
<evidence type="ECO:0000259" key="10">
    <source>
        <dbReference type="PROSITE" id="PS50025"/>
    </source>
</evidence>
<dbReference type="GO" id="GO:0007155">
    <property type="term" value="P:cell adhesion"/>
    <property type="evidence" value="ECO:0007669"/>
    <property type="project" value="UniProtKB-KW"/>
</dbReference>
<organism evidence="11 12">
    <name type="scientific">Cyprinus carpio</name>
    <name type="common">Common carp</name>
    <dbReference type="NCBI Taxonomy" id="7962"/>
    <lineage>
        <taxon>Eukaryota</taxon>
        <taxon>Metazoa</taxon>
        <taxon>Chordata</taxon>
        <taxon>Craniata</taxon>
        <taxon>Vertebrata</taxon>
        <taxon>Euteleostomi</taxon>
        <taxon>Actinopterygii</taxon>
        <taxon>Neopterygii</taxon>
        <taxon>Teleostei</taxon>
        <taxon>Ostariophysi</taxon>
        <taxon>Cypriniformes</taxon>
        <taxon>Cyprinidae</taxon>
        <taxon>Cyprininae</taxon>
        <taxon>Cyprinus</taxon>
    </lineage>
</organism>
<dbReference type="InterPro" id="IPR050372">
    <property type="entry name" value="Neurexin-related_CASP"/>
</dbReference>
<dbReference type="GO" id="GO:0016020">
    <property type="term" value="C:membrane"/>
    <property type="evidence" value="ECO:0007669"/>
    <property type="project" value="UniProtKB-SubCell"/>
</dbReference>
<dbReference type="SUPFAM" id="SSF49899">
    <property type="entry name" value="Concanavalin A-like lectins/glucanases"/>
    <property type="match status" value="1"/>
</dbReference>
<evidence type="ECO:0000256" key="3">
    <source>
        <dbReference type="ARBA" id="ARBA00022692"/>
    </source>
</evidence>
<dbReference type="CDD" id="cd00110">
    <property type="entry name" value="LamG"/>
    <property type="match status" value="1"/>
</dbReference>
<dbReference type="Pfam" id="PF02210">
    <property type="entry name" value="Laminin_G_2"/>
    <property type="match status" value="1"/>
</dbReference>
<evidence type="ECO:0000313" key="11">
    <source>
        <dbReference type="Ensembl" id="ENSCCRP00020057121.1"/>
    </source>
</evidence>
<evidence type="ECO:0000313" key="12">
    <source>
        <dbReference type="Proteomes" id="UP000694701"/>
    </source>
</evidence>
<feature type="domain" description="Laminin G" evidence="10">
    <location>
        <begin position="55"/>
        <end position="239"/>
    </location>
</feature>
<sequence>SLSFTNTNTHTHTHTHTHKQRHLCKQNLVKYIYELNKLTKLFLFVCTSVSPSAGTTYIFGRDGGLITYTWPPNDRPSTRADRLALGFSTHLKEALLVRVNSSSGLGDYLKLHIVKGYIAAIFNVGTDDINIEEKAKFVNDGKYHIVKFTRSGGNATLQVDDLPVIERYPTGNIDIVDDWLLDKGRQLTIFNSQMTIQIGGWERDHSRAFQGQMSGFYYNGLKVFNMAVEGDPNIRIGGSVRLVGEVQSSSITPQSSATVSHSETSTSIMEITTTTTSNHKIKPTTASAPQQVRKLHSFPLLTSTLFSYLLYLSVHYFAGLFPGFSQKLWRYLHKFCAVLQ</sequence>
<evidence type="ECO:0000256" key="2">
    <source>
        <dbReference type="ARBA" id="ARBA00010241"/>
    </source>
</evidence>
<dbReference type="GO" id="GO:0002040">
    <property type="term" value="P:sprouting angiogenesis"/>
    <property type="evidence" value="ECO:0007669"/>
    <property type="project" value="UniProtKB-ARBA"/>
</dbReference>
<evidence type="ECO:0000256" key="6">
    <source>
        <dbReference type="ARBA" id="ARBA00022989"/>
    </source>
</evidence>
<dbReference type="Gene3D" id="2.60.120.200">
    <property type="match status" value="1"/>
</dbReference>
<evidence type="ECO:0000256" key="4">
    <source>
        <dbReference type="ARBA" id="ARBA00022729"/>
    </source>
</evidence>
<evidence type="ECO:0000256" key="8">
    <source>
        <dbReference type="PROSITE-ProRule" id="PRU00122"/>
    </source>
</evidence>
<evidence type="ECO:0000256" key="5">
    <source>
        <dbReference type="ARBA" id="ARBA00022889"/>
    </source>
</evidence>
<keyword evidence="4" id="KW-0732">Signal</keyword>
<dbReference type="PROSITE" id="PS50025">
    <property type="entry name" value="LAM_G_DOMAIN"/>
    <property type="match status" value="1"/>
</dbReference>
<evidence type="ECO:0000256" key="1">
    <source>
        <dbReference type="ARBA" id="ARBA00004479"/>
    </source>
</evidence>
<dbReference type="FunFam" id="2.60.120.200:FF:000003">
    <property type="entry name" value="neurexin-1 isoform X1"/>
    <property type="match status" value="1"/>
</dbReference>
<dbReference type="Proteomes" id="UP000694701">
    <property type="component" value="Unplaced"/>
</dbReference>
<evidence type="ECO:0000256" key="7">
    <source>
        <dbReference type="ARBA" id="ARBA00023136"/>
    </source>
</evidence>
<dbReference type="InterPro" id="IPR001791">
    <property type="entry name" value="Laminin_G"/>
</dbReference>
<comment type="subcellular location">
    <subcellularLocation>
        <location evidence="1">Membrane</location>
        <topology evidence="1">Single-pass type I membrane protein</topology>
    </subcellularLocation>
</comment>
<dbReference type="SMART" id="SM00282">
    <property type="entry name" value="LamG"/>
    <property type="match status" value="1"/>
</dbReference>
<dbReference type="PANTHER" id="PTHR15036">
    <property type="entry name" value="PIKACHURIN-LIKE PROTEIN"/>
    <property type="match status" value="1"/>
</dbReference>
<comment type="similarity">
    <text evidence="2">Belongs to the neurexin family.</text>
</comment>
<evidence type="ECO:0000256" key="9">
    <source>
        <dbReference type="SAM" id="Phobius"/>
    </source>
</evidence>
<accession>A0A8C2FK48</accession>
<keyword evidence="3 9" id="KW-0812">Transmembrane</keyword>
<comment type="caution">
    <text evidence="8">Lacks conserved residue(s) required for the propagation of feature annotation.</text>
</comment>